<evidence type="ECO:0000313" key="3">
    <source>
        <dbReference type="Proteomes" id="UP000285744"/>
    </source>
</evidence>
<name>A0A420EXX5_9ACTN</name>
<dbReference type="AlphaFoldDB" id="A0A420EXX5"/>
<dbReference type="Proteomes" id="UP000285744">
    <property type="component" value="Unassembled WGS sequence"/>
</dbReference>
<reference evidence="2 3" key="1">
    <citation type="journal article" date="2018" name="Int. J. Syst. Evol. Microbiol.">
        <title>Micromonospora globbae sp. nov., an endophytic actinomycete isolated from roots of Globba winitii C. H. Wright.</title>
        <authorList>
            <person name="Kuncharoen N."/>
            <person name="Pittayakhajonwut P."/>
            <person name="Tanasupawat S."/>
        </authorList>
    </citation>
    <scope>NUCLEOTIDE SEQUENCE [LARGE SCALE GENOMIC DNA]</scope>
    <source>
        <strain evidence="2 3">WPS1-2</strain>
    </source>
</reference>
<dbReference type="EMBL" id="RAQQ01000014">
    <property type="protein sequence ID" value="RKF25616.1"/>
    <property type="molecule type" value="Genomic_DNA"/>
</dbReference>
<feature type="transmembrane region" description="Helical" evidence="1">
    <location>
        <begin position="221"/>
        <end position="240"/>
    </location>
</feature>
<feature type="transmembrane region" description="Helical" evidence="1">
    <location>
        <begin position="47"/>
        <end position="66"/>
    </location>
</feature>
<feature type="transmembrane region" description="Helical" evidence="1">
    <location>
        <begin position="136"/>
        <end position="154"/>
    </location>
</feature>
<proteinExistence type="predicted"/>
<feature type="transmembrane region" description="Helical" evidence="1">
    <location>
        <begin position="166"/>
        <end position="189"/>
    </location>
</feature>
<evidence type="ECO:0000313" key="2">
    <source>
        <dbReference type="EMBL" id="RKF25616.1"/>
    </source>
</evidence>
<keyword evidence="1" id="KW-0472">Membrane</keyword>
<gene>
    <name evidence="2" type="ORF">D7I43_19575</name>
</gene>
<dbReference type="RefSeq" id="WP_120329987.1">
    <property type="nucleotide sequence ID" value="NZ_CP109307.1"/>
</dbReference>
<feature type="transmembrane region" description="Helical" evidence="1">
    <location>
        <begin position="252"/>
        <end position="279"/>
    </location>
</feature>
<feature type="transmembrane region" description="Helical" evidence="1">
    <location>
        <begin position="103"/>
        <end position="124"/>
    </location>
</feature>
<keyword evidence="1" id="KW-1133">Transmembrane helix</keyword>
<feature type="transmembrane region" description="Helical" evidence="1">
    <location>
        <begin position="196"/>
        <end position="215"/>
    </location>
</feature>
<comment type="caution">
    <text evidence="2">The sequence shown here is derived from an EMBL/GenBank/DDBJ whole genome shotgun (WGS) entry which is preliminary data.</text>
</comment>
<protein>
    <submittedName>
        <fullName evidence="2">Uncharacterized protein</fullName>
    </submittedName>
</protein>
<keyword evidence="1" id="KW-0812">Transmembrane</keyword>
<evidence type="ECO:0000256" key="1">
    <source>
        <dbReference type="SAM" id="Phobius"/>
    </source>
</evidence>
<sequence length="341" mass="34697">MRLARPGGLLIAAVAAVLWAVNMTVLQPLTEPGAPWSQISPGNNTYWARDLRFATIVAVVVGLVVAGRGDRRWSRPAVLLGAAWVAADLAVDRADPTDVAATVLLAVAGCVALAALATVLVRRHRGTPVAAPRRRVLATAACVAGVLAAVVATIESPTDREPELNPAAFATGALLVVAAVVAALAAAPAQVRVRSWLALGLSAVGVLGVGWVRAVEPVQRTLPQVAVGAVLIVGLSLLAWDWPDGRPDWGRHLLAAIAGLVGPMGMVLVAGLVTLVLRVGAPFTALAGNPAINAADSDLLYSLAGLLAGLGMSLLLARPPALRDEPPARPGPVPPPVAPGS</sequence>
<organism evidence="2 3">
    <name type="scientific">Micromonospora globbae</name>
    <dbReference type="NCBI Taxonomy" id="1894969"/>
    <lineage>
        <taxon>Bacteria</taxon>
        <taxon>Bacillati</taxon>
        <taxon>Actinomycetota</taxon>
        <taxon>Actinomycetes</taxon>
        <taxon>Micromonosporales</taxon>
        <taxon>Micromonosporaceae</taxon>
        <taxon>Micromonospora</taxon>
    </lineage>
</organism>
<dbReference type="OrthoDB" id="3380400at2"/>
<accession>A0A420EXX5</accession>